<dbReference type="SUPFAM" id="SSF54616">
    <property type="entry name" value="DNA-binding domain of Mlu1-box binding protein MBP1"/>
    <property type="match status" value="1"/>
</dbReference>
<dbReference type="Pfam" id="PF26567">
    <property type="entry name" value="BstA_C"/>
    <property type="match status" value="1"/>
</dbReference>
<dbReference type="Gene3D" id="3.10.260.10">
    <property type="entry name" value="Transcription regulator HTH, APSES-type DNA-binding domain"/>
    <property type="match status" value="1"/>
</dbReference>
<dbReference type="InterPro" id="IPR018004">
    <property type="entry name" value="KilA/APSES_HTH"/>
</dbReference>
<dbReference type="SMART" id="SM01252">
    <property type="entry name" value="KilA-N"/>
    <property type="match status" value="1"/>
</dbReference>
<dbReference type="PROSITE" id="PS51301">
    <property type="entry name" value="KILA_N"/>
    <property type="match status" value="1"/>
</dbReference>
<evidence type="ECO:0000259" key="1">
    <source>
        <dbReference type="PROSITE" id="PS51301"/>
    </source>
</evidence>
<feature type="domain" description="KilA-N" evidence="1">
    <location>
        <begin position="9"/>
        <end position="112"/>
    </location>
</feature>
<accession>A0A1W1YTS5</accession>
<dbReference type="EMBL" id="FWXW01000001">
    <property type="protein sequence ID" value="SMC39536.1"/>
    <property type="molecule type" value="Genomic_DNA"/>
</dbReference>
<name>A0A1W1YTS5_9FIRM</name>
<dbReference type="GO" id="GO:0003677">
    <property type="term" value="F:DNA binding"/>
    <property type="evidence" value="ECO:0007669"/>
    <property type="project" value="InterPro"/>
</dbReference>
<dbReference type="AlphaFoldDB" id="A0A1W1YTS5"/>
<gene>
    <name evidence="2" type="ORF">SAMN02745168_0649</name>
</gene>
<organism evidence="2 3">
    <name type="scientific">Papillibacter cinnamivorans DSM 12816</name>
    <dbReference type="NCBI Taxonomy" id="1122930"/>
    <lineage>
        <taxon>Bacteria</taxon>
        <taxon>Bacillati</taxon>
        <taxon>Bacillota</taxon>
        <taxon>Clostridia</taxon>
        <taxon>Eubacteriales</taxon>
        <taxon>Oscillospiraceae</taxon>
        <taxon>Papillibacter</taxon>
    </lineage>
</organism>
<reference evidence="2 3" key="1">
    <citation type="submission" date="2017-04" db="EMBL/GenBank/DDBJ databases">
        <authorList>
            <person name="Afonso C.L."/>
            <person name="Miller P.J."/>
            <person name="Scott M.A."/>
            <person name="Spackman E."/>
            <person name="Goraichik I."/>
            <person name="Dimitrov K.M."/>
            <person name="Suarez D.L."/>
            <person name="Swayne D.E."/>
        </authorList>
    </citation>
    <scope>NUCLEOTIDE SEQUENCE [LARGE SCALE GENOMIC DNA]</scope>
    <source>
        <strain evidence="2 3">DSM 12816</strain>
    </source>
</reference>
<protein>
    <submittedName>
        <fullName evidence="2">KilA-N domain-containing protein</fullName>
    </submittedName>
</protein>
<evidence type="ECO:0000313" key="2">
    <source>
        <dbReference type="EMBL" id="SMC39536.1"/>
    </source>
</evidence>
<dbReference type="RefSeq" id="WP_084233270.1">
    <property type="nucleotide sequence ID" value="NZ_FWXW01000001.1"/>
</dbReference>
<sequence>MTEQLMIPGFINREAENVLIFQRVTDGYINATAMCKAAGKQMKEYNRLSTTGPFLQELSAATGIPTERLTVSISGGVPQQQGTWVHPQVAVHLAQWLSPKFSVLVTQWVTEWMSGGGKNQNLPYHLRRYMANMNSVPFGYFSMLNEVTLHLIGPLEQMGYTVSSGQIPDISLGKTFSKHLRDKGYHVDEFPKYPHRYEDGRIVQARAYPNELIGDLRSFFVEEWLRTKSRSYFAERDPGALPYLNRLLALPNYREAMGYIETSKE</sequence>
<evidence type="ECO:0000313" key="3">
    <source>
        <dbReference type="Proteomes" id="UP000192790"/>
    </source>
</evidence>
<dbReference type="Proteomes" id="UP000192790">
    <property type="component" value="Unassembled WGS sequence"/>
</dbReference>
<dbReference type="InterPro" id="IPR036887">
    <property type="entry name" value="HTH_APSES_sf"/>
</dbReference>
<keyword evidence="3" id="KW-1185">Reference proteome</keyword>
<proteinExistence type="predicted"/>
<dbReference type="OrthoDB" id="1100944at2"/>
<dbReference type="InterPro" id="IPR058744">
    <property type="entry name" value="BstA-like_C"/>
</dbReference>
<dbReference type="InterPro" id="IPR017880">
    <property type="entry name" value="KilA_N"/>
</dbReference>
<dbReference type="Pfam" id="PF04383">
    <property type="entry name" value="KilA-N"/>
    <property type="match status" value="1"/>
</dbReference>